<dbReference type="InterPro" id="IPR008995">
    <property type="entry name" value="Mo/tungstate-bd_C_term_dom"/>
</dbReference>
<dbReference type="GO" id="GO:0016887">
    <property type="term" value="F:ATP hydrolysis activity"/>
    <property type="evidence" value="ECO:0007669"/>
    <property type="project" value="InterPro"/>
</dbReference>
<dbReference type="PROSITE" id="PS01300">
    <property type="entry name" value="RECR"/>
    <property type="match status" value="1"/>
</dbReference>
<dbReference type="SUPFAM" id="SSF50331">
    <property type="entry name" value="MOP-like"/>
    <property type="match status" value="1"/>
</dbReference>
<dbReference type="SUPFAM" id="SSF111304">
    <property type="entry name" value="Recombination protein RecR"/>
    <property type="match status" value="1"/>
</dbReference>
<name>A0A6A6K304_HEVBR</name>
<dbReference type="InterPro" id="IPR015967">
    <property type="entry name" value="Rcmb_RecR_Znf"/>
</dbReference>
<protein>
    <recommendedName>
        <fullName evidence="9">ABC transporter domain-containing protein</fullName>
    </recommendedName>
</protein>
<evidence type="ECO:0000259" key="9">
    <source>
        <dbReference type="PROSITE" id="PS50893"/>
    </source>
</evidence>
<dbReference type="PROSITE" id="PS50893">
    <property type="entry name" value="ABC_TRANSPORTER_2"/>
    <property type="match status" value="1"/>
</dbReference>
<dbReference type="Gene3D" id="3.40.1360.10">
    <property type="match status" value="1"/>
</dbReference>
<comment type="caution">
    <text evidence="10">The sequence shown here is derived from an EMBL/GenBank/DDBJ whole genome shotgun (WGS) entry which is preliminary data.</text>
</comment>
<dbReference type="GO" id="GO:0006310">
    <property type="term" value="P:DNA recombination"/>
    <property type="evidence" value="ECO:0007669"/>
    <property type="project" value="InterPro"/>
</dbReference>
<dbReference type="Proteomes" id="UP000467840">
    <property type="component" value="Unassembled WGS sequence"/>
</dbReference>
<dbReference type="InterPro" id="IPR050093">
    <property type="entry name" value="ABC_SmlMolc_Importer"/>
</dbReference>
<organism evidence="10 11">
    <name type="scientific">Hevea brasiliensis</name>
    <name type="common">Para rubber tree</name>
    <name type="synonym">Siphonia brasiliensis</name>
    <dbReference type="NCBI Taxonomy" id="3981"/>
    <lineage>
        <taxon>Eukaryota</taxon>
        <taxon>Viridiplantae</taxon>
        <taxon>Streptophyta</taxon>
        <taxon>Embryophyta</taxon>
        <taxon>Tracheophyta</taxon>
        <taxon>Spermatophyta</taxon>
        <taxon>Magnoliopsida</taxon>
        <taxon>eudicotyledons</taxon>
        <taxon>Gunneridae</taxon>
        <taxon>Pentapetalae</taxon>
        <taxon>rosids</taxon>
        <taxon>fabids</taxon>
        <taxon>Malpighiales</taxon>
        <taxon>Euphorbiaceae</taxon>
        <taxon>Crotonoideae</taxon>
        <taxon>Micrandreae</taxon>
        <taxon>Hevea</taxon>
    </lineage>
</organism>
<comment type="subcellular location">
    <subcellularLocation>
        <location evidence="1">Membrane</location>
        <topology evidence="1">Single-pass membrane protein</topology>
    </subcellularLocation>
</comment>
<dbReference type="GO" id="GO:0005524">
    <property type="term" value="F:ATP binding"/>
    <property type="evidence" value="ECO:0007669"/>
    <property type="project" value="InterPro"/>
</dbReference>
<keyword evidence="4" id="KW-0653">Protein transport</keyword>
<dbReference type="InterPro" id="IPR023627">
    <property type="entry name" value="Rcmb_RecR"/>
</dbReference>
<dbReference type="Gene3D" id="1.10.8.420">
    <property type="entry name" value="RecR Domain 1"/>
    <property type="match status" value="1"/>
</dbReference>
<dbReference type="Pfam" id="PF02132">
    <property type="entry name" value="RecR_ZnF"/>
    <property type="match status" value="1"/>
</dbReference>
<dbReference type="SUPFAM" id="SSF52540">
    <property type="entry name" value="P-loop containing nucleoside triphosphate hydrolases"/>
    <property type="match status" value="1"/>
</dbReference>
<dbReference type="Gene3D" id="1.20.5.3310">
    <property type="match status" value="1"/>
</dbReference>
<evidence type="ECO:0000256" key="1">
    <source>
        <dbReference type="ARBA" id="ARBA00004167"/>
    </source>
</evidence>
<accession>A0A6A6K304</accession>
<dbReference type="InterPro" id="IPR003369">
    <property type="entry name" value="TatA/B/E"/>
</dbReference>
<feature type="domain" description="ABC transporter" evidence="9">
    <location>
        <begin position="2"/>
        <end position="178"/>
    </location>
</feature>
<evidence type="ECO:0000256" key="5">
    <source>
        <dbReference type="ARBA" id="ARBA00022989"/>
    </source>
</evidence>
<proteinExistence type="predicted"/>
<evidence type="ECO:0000256" key="7">
    <source>
        <dbReference type="ARBA" id="ARBA00023136"/>
    </source>
</evidence>
<feature type="transmembrane region" description="Helical" evidence="8">
    <location>
        <begin position="267"/>
        <end position="284"/>
    </location>
</feature>
<evidence type="ECO:0000256" key="2">
    <source>
        <dbReference type="ARBA" id="ARBA00022448"/>
    </source>
</evidence>
<dbReference type="GO" id="GO:0016020">
    <property type="term" value="C:membrane"/>
    <property type="evidence" value="ECO:0007669"/>
    <property type="project" value="UniProtKB-ARBA"/>
</dbReference>
<keyword evidence="3 8" id="KW-0812">Transmembrane</keyword>
<dbReference type="EMBL" id="JAAGAX010000511">
    <property type="protein sequence ID" value="KAF2281779.1"/>
    <property type="molecule type" value="Genomic_DNA"/>
</dbReference>
<evidence type="ECO:0000256" key="6">
    <source>
        <dbReference type="ARBA" id="ARBA00023010"/>
    </source>
</evidence>
<dbReference type="Gene3D" id="3.40.50.300">
    <property type="entry name" value="P-loop containing nucleotide triphosphate hydrolases"/>
    <property type="match status" value="1"/>
</dbReference>
<keyword evidence="11" id="KW-1185">Reference proteome</keyword>
<dbReference type="GO" id="GO:0046872">
    <property type="term" value="F:metal ion binding"/>
    <property type="evidence" value="ECO:0007669"/>
    <property type="project" value="InterPro"/>
</dbReference>
<reference evidence="10 11" key="1">
    <citation type="journal article" date="2020" name="Mol. Plant">
        <title>The Chromosome-Based Rubber Tree Genome Provides New Insights into Spurge Genome Evolution and Rubber Biosynthesis.</title>
        <authorList>
            <person name="Liu J."/>
            <person name="Shi C."/>
            <person name="Shi C.C."/>
            <person name="Li W."/>
            <person name="Zhang Q.J."/>
            <person name="Zhang Y."/>
            <person name="Li K."/>
            <person name="Lu H.F."/>
            <person name="Shi C."/>
            <person name="Zhu S.T."/>
            <person name="Xiao Z.Y."/>
            <person name="Nan H."/>
            <person name="Yue Y."/>
            <person name="Zhu X.G."/>
            <person name="Wu Y."/>
            <person name="Hong X.N."/>
            <person name="Fan G.Y."/>
            <person name="Tong Y."/>
            <person name="Zhang D."/>
            <person name="Mao C.L."/>
            <person name="Liu Y.L."/>
            <person name="Hao S.J."/>
            <person name="Liu W.Q."/>
            <person name="Lv M.Q."/>
            <person name="Zhang H.B."/>
            <person name="Liu Y."/>
            <person name="Hu-Tang G.R."/>
            <person name="Wang J.P."/>
            <person name="Wang J.H."/>
            <person name="Sun Y.H."/>
            <person name="Ni S.B."/>
            <person name="Chen W.B."/>
            <person name="Zhang X.C."/>
            <person name="Jiao Y.N."/>
            <person name="Eichler E.E."/>
            <person name="Li G.H."/>
            <person name="Liu X."/>
            <person name="Gao L.Z."/>
        </authorList>
    </citation>
    <scope>NUCLEOTIDE SEQUENCE [LARGE SCALE GENOMIC DNA]</scope>
    <source>
        <strain evidence="11">cv. GT1</strain>
        <tissue evidence="10">Leaf</tissue>
    </source>
</reference>
<evidence type="ECO:0000313" key="10">
    <source>
        <dbReference type="EMBL" id="KAF2281779.1"/>
    </source>
</evidence>
<dbReference type="GO" id="GO:0015031">
    <property type="term" value="P:protein transport"/>
    <property type="evidence" value="ECO:0007669"/>
    <property type="project" value="UniProtKB-KW"/>
</dbReference>
<keyword evidence="6" id="KW-0811">Translocation</keyword>
<keyword evidence="5 8" id="KW-1133">Transmembrane helix</keyword>
<evidence type="ECO:0000313" key="11">
    <source>
        <dbReference type="Proteomes" id="UP000467840"/>
    </source>
</evidence>
<gene>
    <name evidence="10" type="ORF">GH714_042603</name>
</gene>
<dbReference type="PANTHER" id="PTHR42781">
    <property type="entry name" value="SPERMIDINE/PUTRESCINE IMPORT ATP-BINDING PROTEIN POTA"/>
    <property type="match status" value="1"/>
</dbReference>
<dbReference type="GO" id="GO:0006281">
    <property type="term" value="P:DNA repair"/>
    <property type="evidence" value="ECO:0007669"/>
    <property type="project" value="InterPro"/>
</dbReference>
<keyword evidence="2" id="KW-0813">Transport</keyword>
<keyword evidence="7 8" id="KW-0472">Membrane</keyword>
<dbReference type="PROSITE" id="PS00211">
    <property type="entry name" value="ABC_TRANSPORTER_1"/>
    <property type="match status" value="1"/>
</dbReference>
<evidence type="ECO:0000256" key="8">
    <source>
        <dbReference type="SAM" id="Phobius"/>
    </source>
</evidence>
<dbReference type="Pfam" id="PF02416">
    <property type="entry name" value="TatA_B_E"/>
    <property type="match status" value="1"/>
</dbReference>
<dbReference type="InterPro" id="IPR017871">
    <property type="entry name" value="ABC_transporter-like_CS"/>
</dbReference>
<dbReference type="InterPro" id="IPR003439">
    <property type="entry name" value="ABC_transporter-like_ATP-bd"/>
</dbReference>
<dbReference type="AlphaFoldDB" id="A0A6A6K304"/>
<dbReference type="PANTHER" id="PTHR42781:SF4">
    <property type="entry name" value="SPERMIDINE_PUTRESCINE IMPORT ATP-BINDING PROTEIN POTA"/>
    <property type="match status" value="1"/>
</dbReference>
<evidence type="ECO:0000256" key="4">
    <source>
        <dbReference type="ARBA" id="ARBA00022927"/>
    </source>
</evidence>
<dbReference type="InterPro" id="IPR027417">
    <property type="entry name" value="P-loop_NTPase"/>
</dbReference>
<evidence type="ECO:0000256" key="3">
    <source>
        <dbReference type="ARBA" id="ARBA00022692"/>
    </source>
</evidence>
<dbReference type="Pfam" id="PF00005">
    <property type="entry name" value="ABC_tran"/>
    <property type="match status" value="1"/>
</dbReference>
<sequence>MVNGKALSDAQNNTHIPTEKRNVGLVFQHPSLFHHQTVEENVAFAVKEQGKERKIQRALHMLHLLGMDGHKGAYPHMLSGGQQQLVTIARTMAQNPEIILLDEPFSNLDIILRSKIRADVLSIIRRERITTLLVTHDPEEALEVADKVYVIREGRIVQCGTPGEIYNNPKDAQLAQFFGKSNYFESVVCDGKVAVVGVGDIDASAFADGSRVAVCMRPEAIFLQQSGGIPATVKLVRFFNSMVYIEVQGCAYWMKFAGSVLPEVGDVIFLIFLIILVLFGAGKLPQVMSDLGKGIRSLRKELKDGVCTNMDIAKLINLFAKLPSLGPASSRRIVLHLLRHRQDVMIPLAAGIRELEMHTKECTVCHNLDTTSPCSICSDTGRDRSIMCVVEELGDLWAFERGKIYSGVYHVLGEHYLRFLASVLKI</sequence>